<evidence type="ECO:0000259" key="2">
    <source>
        <dbReference type="Pfam" id="PF02720"/>
    </source>
</evidence>
<organism evidence="3 4">
    <name type="scientific">Dietzia maris</name>
    <dbReference type="NCBI Taxonomy" id="37915"/>
    <lineage>
        <taxon>Bacteria</taxon>
        <taxon>Bacillati</taxon>
        <taxon>Actinomycetota</taxon>
        <taxon>Actinomycetes</taxon>
        <taxon>Mycobacteriales</taxon>
        <taxon>Dietziaceae</taxon>
        <taxon>Dietzia</taxon>
    </lineage>
</organism>
<reference evidence="3" key="1">
    <citation type="submission" date="2023-10" db="EMBL/GenBank/DDBJ databases">
        <title>Development of a sustainable strategy for remediation of hydrocarbon-contaminated territories based on the waste exchange concept.</title>
        <authorList>
            <person name="Krivoruchko A."/>
        </authorList>
    </citation>
    <scope>NUCLEOTIDE SEQUENCE</scope>
    <source>
        <strain evidence="3">IEGM 1175</strain>
    </source>
</reference>
<dbReference type="CDD" id="cd00085">
    <property type="entry name" value="HNHc"/>
    <property type="match status" value="1"/>
</dbReference>
<feature type="compositionally biased region" description="Basic and acidic residues" evidence="1">
    <location>
        <begin position="439"/>
        <end position="451"/>
    </location>
</feature>
<dbReference type="InterPro" id="IPR003870">
    <property type="entry name" value="DUF222"/>
</dbReference>
<evidence type="ECO:0000313" key="4">
    <source>
        <dbReference type="Proteomes" id="UP001185873"/>
    </source>
</evidence>
<dbReference type="Pfam" id="PF02720">
    <property type="entry name" value="DUF222"/>
    <property type="match status" value="1"/>
</dbReference>
<dbReference type="Proteomes" id="UP001185873">
    <property type="component" value="Unassembled WGS sequence"/>
</dbReference>
<gene>
    <name evidence="3" type="ORF">R3P82_14710</name>
</gene>
<dbReference type="RefSeq" id="WP_317470837.1">
    <property type="nucleotide sequence ID" value="NZ_JAWLKJ010000003.1"/>
</dbReference>
<sequence length="590" mass="63303">MGENRAAAHRFVACYELFVECQRREESGAGGGECRPGHAVLDPIDVAAGYVVSAMAISTGRAERMITFALDLHLRYPAILSAMAQGRLDLQAAKILASQMATVHVDVLEAVQRRVVEEYLAAIEGGVRMGEKAIRGNVDAIIARYDADGIRLRRQEAARTRGVRFHKGVDGMSSVSAILATEEAAVLAEALDHRVKDHKYADAQAAANTQADTANADTANAGDRAAAGEVEDYSIAERRADALMSLVCGDAGLAGAAGRAGRPGQPGEPGAGVALRPKVTVIATGNHARDEGGARVEFTRTGQAALQALLDMLATSDGATFEPIDPRIGAADDSRAALKYRPSAQLARRIRLRDGTCRHPGCAIPAEACDLDHVVPFDHADPHRGGHTIEANLAAMCRRHHRFKTFSDWIYELQPDGTLLVRTPEGSTMLTRPSGPLAEYRREQARAETEAWTRQQRRSPDPTGDEQADAEPTFWSRRASRHRTERRNTERRNAERTRAYDPTPPAPGTGTAAGNGTGTDAAGATASATTSATTGAATDTTPEKATPASATPESASRWWARNKPHHSDIEKGIRALLHERLDELIDPPPF</sequence>
<dbReference type="InterPro" id="IPR003615">
    <property type="entry name" value="HNH_nuc"/>
</dbReference>
<name>A0AAE4U5X0_9ACTN</name>
<dbReference type="Gene3D" id="1.10.30.50">
    <property type="match status" value="1"/>
</dbReference>
<accession>A0AAE4U5X0</accession>
<proteinExistence type="predicted"/>
<dbReference type="AlphaFoldDB" id="A0AAE4U5X0"/>
<protein>
    <submittedName>
        <fullName evidence="3">DUF222 domain-containing protein</fullName>
    </submittedName>
</protein>
<comment type="caution">
    <text evidence="3">The sequence shown here is derived from an EMBL/GenBank/DDBJ whole genome shotgun (WGS) entry which is preliminary data.</text>
</comment>
<evidence type="ECO:0000313" key="3">
    <source>
        <dbReference type="EMBL" id="MDV6300357.1"/>
    </source>
</evidence>
<evidence type="ECO:0000256" key="1">
    <source>
        <dbReference type="SAM" id="MobiDB-lite"/>
    </source>
</evidence>
<feature type="compositionally biased region" description="Low complexity" evidence="1">
    <location>
        <begin position="518"/>
        <end position="556"/>
    </location>
</feature>
<dbReference type="EMBL" id="JAWLKJ010000003">
    <property type="protein sequence ID" value="MDV6300357.1"/>
    <property type="molecule type" value="Genomic_DNA"/>
</dbReference>
<feature type="compositionally biased region" description="Basic and acidic residues" evidence="1">
    <location>
        <begin position="486"/>
        <end position="499"/>
    </location>
</feature>
<feature type="region of interest" description="Disordered" evidence="1">
    <location>
        <begin position="424"/>
        <end position="565"/>
    </location>
</feature>
<feature type="domain" description="DUF222" evidence="2">
    <location>
        <begin position="3"/>
        <end position="354"/>
    </location>
</feature>